<dbReference type="EMBL" id="CVRI01000043">
    <property type="protein sequence ID" value="CRK96332.1"/>
    <property type="molecule type" value="Genomic_DNA"/>
</dbReference>
<gene>
    <name evidence="1" type="ORF">CLUMA_CG009751</name>
</gene>
<evidence type="ECO:0000313" key="2">
    <source>
        <dbReference type="Proteomes" id="UP000183832"/>
    </source>
</evidence>
<sequence>MMENGKNMCGWHSDVRTPPEIVASRRALKDEKMCICMPDKIHGELINIQKISSSSQYSHEEKLISRSTEIFNYFHDCTTSQMNEEEVKKN</sequence>
<protein>
    <submittedName>
        <fullName evidence="1">CLUMA_CG009751, isoform A</fullName>
    </submittedName>
</protein>
<evidence type="ECO:0000313" key="1">
    <source>
        <dbReference type="EMBL" id="CRK96332.1"/>
    </source>
</evidence>
<organism evidence="1 2">
    <name type="scientific">Clunio marinus</name>
    <dbReference type="NCBI Taxonomy" id="568069"/>
    <lineage>
        <taxon>Eukaryota</taxon>
        <taxon>Metazoa</taxon>
        <taxon>Ecdysozoa</taxon>
        <taxon>Arthropoda</taxon>
        <taxon>Hexapoda</taxon>
        <taxon>Insecta</taxon>
        <taxon>Pterygota</taxon>
        <taxon>Neoptera</taxon>
        <taxon>Endopterygota</taxon>
        <taxon>Diptera</taxon>
        <taxon>Nematocera</taxon>
        <taxon>Chironomoidea</taxon>
        <taxon>Chironomidae</taxon>
        <taxon>Clunio</taxon>
    </lineage>
</organism>
<dbReference type="Proteomes" id="UP000183832">
    <property type="component" value="Unassembled WGS sequence"/>
</dbReference>
<proteinExistence type="predicted"/>
<keyword evidence="2" id="KW-1185">Reference proteome</keyword>
<accession>A0A1J1I9T2</accession>
<dbReference type="AlphaFoldDB" id="A0A1J1I9T2"/>
<name>A0A1J1I9T2_9DIPT</name>
<reference evidence="1 2" key="1">
    <citation type="submission" date="2015-04" db="EMBL/GenBank/DDBJ databases">
        <authorList>
            <person name="Syromyatnikov M.Y."/>
            <person name="Popov V.N."/>
        </authorList>
    </citation>
    <scope>NUCLEOTIDE SEQUENCE [LARGE SCALE GENOMIC DNA]</scope>
</reference>